<feature type="region of interest" description="Disordered" evidence="1">
    <location>
        <begin position="1"/>
        <end position="22"/>
    </location>
</feature>
<proteinExistence type="predicted"/>
<comment type="caution">
    <text evidence="2">The sequence shown here is derived from an EMBL/GenBank/DDBJ whole genome shotgun (WGS) entry which is preliminary data.</text>
</comment>
<evidence type="ECO:0008006" key="4">
    <source>
        <dbReference type="Google" id="ProtNLM"/>
    </source>
</evidence>
<reference evidence="3" key="1">
    <citation type="journal article" date="2019" name="Int. J. Syst. Evol. Microbiol.">
        <title>The Global Catalogue of Microorganisms (GCM) 10K type strain sequencing project: providing services to taxonomists for standard genome sequencing and annotation.</title>
        <authorList>
            <consortium name="The Broad Institute Genomics Platform"/>
            <consortium name="The Broad Institute Genome Sequencing Center for Infectious Disease"/>
            <person name="Wu L."/>
            <person name="Ma J."/>
        </authorList>
    </citation>
    <scope>NUCLEOTIDE SEQUENCE [LARGE SCALE GENOMIC DNA]</scope>
    <source>
        <strain evidence="3">JCM 10649</strain>
    </source>
</reference>
<name>A0ABP3KDS1_9ACTN</name>
<gene>
    <name evidence="2" type="ORF">GCM10009544_44110</name>
</gene>
<dbReference type="EMBL" id="BAAAHB010000055">
    <property type="protein sequence ID" value="GAA0477312.1"/>
    <property type="molecule type" value="Genomic_DNA"/>
</dbReference>
<accession>A0ABP3KDS1</accession>
<keyword evidence="3" id="KW-1185">Reference proteome</keyword>
<organism evidence="2 3">
    <name type="scientific">Streptomyces stramineus</name>
    <dbReference type="NCBI Taxonomy" id="173861"/>
    <lineage>
        <taxon>Bacteria</taxon>
        <taxon>Bacillati</taxon>
        <taxon>Actinomycetota</taxon>
        <taxon>Actinomycetes</taxon>
        <taxon>Kitasatosporales</taxon>
        <taxon>Streptomycetaceae</taxon>
        <taxon>Streptomyces</taxon>
    </lineage>
</organism>
<protein>
    <recommendedName>
        <fullName evidence="4">Transposase</fullName>
    </recommendedName>
</protein>
<sequence>MRHPLAARSGVRTTPAADGKRQEVTVMRKIKVQKNRNYLGTLLG</sequence>
<dbReference type="Proteomes" id="UP001499895">
    <property type="component" value="Unassembled WGS sequence"/>
</dbReference>
<evidence type="ECO:0000313" key="2">
    <source>
        <dbReference type="EMBL" id="GAA0477312.1"/>
    </source>
</evidence>
<evidence type="ECO:0000313" key="3">
    <source>
        <dbReference type="Proteomes" id="UP001499895"/>
    </source>
</evidence>
<evidence type="ECO:0000256" key="1">
    <source>
        <dbReference type="SAM" id="MobiDB-lite"/>
    </source>
</evidence>